<proteinExistence type="inferred from homology"/>
<name>A0A382BX18_9ZZZZ</name>
<dbReference type="PANTHER" id="PTHR21152:SF40">
    <property type="entry name" value="ALANINE--GLYOXYLATE AMINOTRANSFERASE"/>
    <property type="match status" value="1"/>
</dbReference>
<keyword evidence="3" id="KW-0663">Pyridoxal phosphate</keyword>
<evidence type="ECO:0000259" key="4">
    <source>
        <dbReference type="Pfam" id="PF00266"/>
    </source>
</evidence>
<comment type="cofactor">
    <cofactor evidence="1">
        <name>pyridoxal 5'-phosphate</name>
        <dbReference type="ChEBI" id="CHEBI:597326"/>
    </cofactor>
</comment>
<dbReference type="EMBL" id="UINC01031701">
    <property type="protein sequence ID" value="SVB18164.1"/>
    <property type="molecule type" value="Genomic_DNA"/>
</dbReference>
<dbReference type="PIRSF" id="PIRSF000524">
    <property type="entry name" value="SPT"/>
    <property type="match status" value="1"/>
</dbReference>
<evidence type="ECO:0000256" key="1">
    <source>
        <dbReference type="ARBA" id="ARBA00001933"/>
    </source>
</evidence>
<dbReference type="GO" id="GO:0019265">
    <property type="term" value="P:glycine biosynthetic process, by transamination of glyoxylate"/>
    <property type="evidence" value="ECO:0007669"/>
    <property type="project" value="TreeGrafter"/>
</dbReference>
<organism evidence="5">
    <name type="scientific">marine metagenome</name>
    <dbReference type="NCBI Taxonomy" id="408172"/>
    <lineage>
        <taxon>unclassified sequences</taxon>
        <taxon>metagenomes</taxon>
        <taxon>ecological metagenomes</taxon>
    </lineage>
</organism>
<gene>
    <name evidence="5" type="ORF">METZ01_LOCUS171018</name>
</gene>
<dbReference type="PANTHER" id="PTHR21152">
    <property type="entry name" value="AMINOTRANSFERASE CLASS V"/>
    <property type="match status" value="1"/>
</dbReference>
<accession>A0A382BX18</accession>
<dbReference type="GO" id="GO:0005777">
    <property type="term" value="C:peroxisome"/>
    <property type="evidence" value="ECO:0007669"/>
    <property type="project" value="TreeGrafter"/>
</dbReference>
<dbReference type="InterPro" id="IPR015421">
    <property type="entry name" value="PyrdxlP-dep_Trfase_major"/>
</dbReference>
<dbReference type="AlphaFoldDB" id="A0A382BX18"/>
<reference evidence="5" key="1">
    <citation type="submission" date="2018-05" db="EMBL/GenBank/DDBJ databases">
        <authorList>
            <person name="Lanie J.A."/>
            <person name="Ng W.-L."/>
            <person name="Kazmierczak K.M."/>
            <person name="Andrzejewski T.M."/>
            <person name="Davidsen T.M."/>
            <person name="Wayne K.J."/>
            <person name="Tettelin H."/>
            <person name="Glass J.I."/>
            <person name="Rusch D."/>
            <person name="Podicherti R."/>
            <person name="Tsui H.-C.T."/>
            <person name="Winkler M.E."/>
        </authorList>
    </citation>
    <scope>NUCLEOTIDE SEQUENCE</scope>
</reference>
<dbReference type="InterPro" id="IPR015424">
    <property type="entry name" value="PyrdxlP-dep_Trfase"/>
</dbReference>
<comment type="similarity">
    <text evidence="2">Belongs to the class-V pyridoxal-phosphate-dependent aminotransferase family.</text>
</comment>
<feature type="domain" description="Aminotransferase class V" evidence="4">
    <location>
        <begin position="71"/>
        <end position="316"/>
    </location>
</feature>
<sequence>MSLGHGRHYLAIPGPSVMPDRVLQAMHQAAPNIYEGALHEMVDGLFPDLNRVAKSSEKMAIYITNGHGTWEAALTNTLSRGDRVLALATGRFVIFWSIMAERLGLDVDLMDFGKSASLDLNRVEEKLRADKDRNYKAILVTQTDTASSVRNDIASLSECIHSTGHPALLMVDCMASLACDPFEMDEWKVDLMVAGSQKGLMTPPGLGFMYFNQRVIEAREKADLVTPYWDLLPRINPEVFYEYFYGTAPTHHLFGLREALNMLLLEEGLEQVWARHAKLSQAVWAAFEAWGKGSSIRLNIRDPKQRSHSVTAASMDTPYATELRRWTEHKAGVTLGIGLGMA</sequence>
<dbReference type="SUPFAM" id="SSF53383">
    <property type="entry name" value="PLP-dependent transferases"/>
    <property type="match status" value="1"/>
</dbReference>
<dbReference type="InterPro" id="IPR020578">
    <property type="entry name" value="Aminotrans_V_PyrdxlP_BS"/>
</dbReference>
<dbReference type="Pfam" id="PF00266">
    <property type="entry name" value="Aminotran_5"/>
    <property type="match status" value="1"/>
</dbReference>
<evidence type="ECO:0000313" key="5">
    <source>
        <dbReference type="EMBL" id="SVB18164.1"/>
    </source>
</evidence>
<protein>
    <recommendedName>
        <fullName evidence="4">Aminotransferase class V domain-containing protein</fullName>
    </recommendedName>
</protein>
<evidence type="ECO:0000256" key="3">
    <source>
        <dbReference type="ARBA" id="ARBA00022898"/>
    </source>
</evidence>
<dbReference type="GO" id="GO:0004760">
    <property type="term" value="F:L-serine-pyruvate transaminase activity"/>
    <property type="evidence" value="ECO:0007669"/>
    <property type="project" value="TreeGrafter"/>
</dbReference>
<dbReference type="InterPro" id="IPR000192">
    <property type="entry name" value="Aminotrans_V_dom"/>
</dbReference>
<feature type="non-terminal residue" evidence="5">
    <location>
        <position position="342"/>
    </location>
</feature>
<dbReference type="Gene3D" id="3.90.1150.10">
    <property type="entry name" value="Aspartate Aminotransferase, domain 1"/>
    <property type="match status" value="1"/>
</dbReference>
<evidence type="ECO:0000256" key="2">
    <source>
        <dbReference type="ARBA" id="ARBA00009236"/>
    </source>
</evidence>
<dbReference type="Gene3D" id="3.40.640.10">
    <property type="entry name" value="Type I PLP-dependent aspartate aminotransferase-like (Major domain)"/>
    <property type="match status" value="1"/>
</dbReference>
<dbReference type="GO" id="GO:0008453">
    <property type="term" value="F:alanine-glyoxylate transaminase activity"/>
    <property type="evidence" value="ECO:0007669"/>
    <property type="project" value="TreeGrafter"/>
</dbReference>
<dbReference type="InterPro" id="IPR015422">
    <property type="entry name" value="PyrdxlP-dep_Trfase_small"/>
</dbReference>
<dbReference type="PROSITE" id="PS00595">
    <property type="entry name" value="AA_TRANSFER_CLASS_5"/>
    <property type="match status" value="1"/>
</dbReference>
<dbReference type="InterPro" id="IPR024169">
    <property type="entry name" value="SP_NH2Trfase/AEP_transaminase"/>
</dbReference>